<dbReference type="GO" id="GO:0043565">
    <property type="term" value="F:sequence-specific DNA binding"/>
    <property type="evidence" value="ECO:0007669"/>
    <property type="project" value="InterPro"/>
</dbReference>
<dbReference type="PROSITE" id="PS00041">
    <property type="entry name" value="HTH_ARAC_FAMILY_1"/>
    <property type="match status" value="1"/>
</dbReference>
<evidence type="ECO:0000313" key="5">
    <source>
        <dbReference type="EMBL" id="TDP64216.1"/>
    </source>
</evidence>
<dbReference type="AlphaFoldDB" id="A0A4R6QKE2"/>
<dbReference type="InterPro" id="IPR053142">
    <property type="entry name" value="PchR_regulatory_protein"/>
</dbReference>
<evidence type="ECO:0000256" key="3">
    <source>
        <dbReference type="ARBA" id="ARBA00023163"/>
    </source>
</evidence>
<dbReference type="InterPro" id="IPR018060">
    <property type="entry name" value="HTH_AraC"/>
</dbReference>
<dbReference type="Pfam" id="PF12833">
    <property type="entry name" value="HTH_18"/>
    <property type="match status" value="1"/>
</dbReference>
<organism evidence="5 6">
    <name type="scientific">Roseateles toxinivorans</name>
    <dbReference type="NCBI Taxonomy" id="270368"/>
    <lineage>
        <taxon>Bacteria</taxon>
        <taxon>Pseudomonadati</taxon>
        <taxon>Pseudomonadota</taxon>
        <taxon>Betaproteobacteria</taxon>
        <taxon>Burkholderiales</taxon>
        <taxon>Sphaerotilaceae</taxon>
        <taxon>Roseateles</taxon>
    </lineage>
</organism>
<keyword evidence="3" id="KW-0804">Transcription</keyword>
<evidence type="ECO:0000259" key="4">
    <source>
        <dbReference type="PROSITE" id="PS01124"/>
    </source>
</evidence>
<keyword evidence="2" id="KW-0238">DNA-binding</keyword>
<protein>
    <submittedName>
        <fullName evidence="5">AraC family transcriptional regulator</fullName>
    </submittedName>
</protein>
<gene>
    <name evidence="5" type="ORF">DES47_104505</name>
</gene>
<name>A0A4R6QKE2_9BURK</name>
<dbReference type="EMBL" id="SNXS01000004">
    <property type="protein sequence ID" value="TDP64216.1"/>
    <property type="molecule type" value="Genomic_DNA"/>
</dbReference>
<dbReference type="PANTHER" id="PTHR47893:SF1">
    <property type="entry name" value="REGULATORY PROTEIN PCHR"/>
    <property type="match status" value="1"/>
</dbReference>
<dbReference type="RefSeq" id="WP_166652052.1">
    <property type="nucleotide sequence ID" value="NZ_SNXS01000004.1"/>
</dbReference>
<dbReference type="InterPro" id="IPR009057">
    <property type="entry name" value="Homeodomain-like_sf"/>
</dbReference>
<evidence type="ECO:0000313" key="6">
    <source>
        <dbReference type="Proteomes" id="UP000295361"/>
    </source>
</evidence>
<dbReference type="InterPro" id="IPR018062">
    <property type="entry name" value="HTH_AraC-typ_CS"/>
</dbReference>
<proteinExistence type="predicted"/>
<dbReference type="InParanoid" id="A0A4R6QKE2"/>
<keyword evidence="6" id="KW-1185">Reference proteome</keyword>
<dbReference type="SUPFAM" id="SSF46689">
    <property type="entry name" value="Homeodomain-like"/>
    <property type="match status" value="2"/>
</dbReference>
<evidence type="ECO:0000256" key="1">
    <source>
        <dbReference type="ARBA" id="ARBA00023015"/>
    </source>
</evidence>
<dbReference type="SMART" id="SM00342">
    <property type="entry name" value="HTH_ARAC"/>
    <property type="match status" value="1"/>
</dbReference>
<dbReference type="FunCoup" id="A0A4R6QKE2">
    <property type="interactions" value="3"/>
</dbReference>
<dbReference type="Gene3D" id="1.10.10.60">
    <property type="entry name" value="Homeodomain-like"/>
    <property type="match status" value="1"/>
</dbReference>
<dbReference type="GO" id="GO:0003700">
    <property type="term" value="F:DNA-binding transcription factor activity"/>
    <property type="evidence" value="ECO:0007669"/>
    <property type="project" value="InterPro"/>
</dbReference>
<evidence type="ECO:0000256" key="2">
    <source>
        <dbReference type="ARBA" id="ARBA00023125"/>
    </source>
</evidence>
<feature type="domain" description="HTH araC/xylS-type" evidence="4">
    <location>
        <begin position="209"/>
        <end position="306"/>
    </location>
</feature>
<accession>A0A4R6QKE2</accession>
<dbReference type="Proteomes" id="UP000295361">
    <property type="component" value="Unassembled WGS sequence"/>
</dbReference>
<dbReference type="PROSITE" id="PS01124">
    <property type="entry name" value="HTH_ARAC_FAMILY_2"/>
    <property type="match status" value="1"/>
</dbReference>
<dbReference type="PANTHER" id="PTHR47893">
    <property type="entry name" value="REGULATORY PROTEIN PCHR"/>
    <property type="match status" value="1"/>
</dbReference>
<keyword evidence="1" id="KW-0805">Transcription regulation</keyword>
<sequence length="311" mass="33585">MHAAQLQQARPGTVAPLREAVYGDVDEQAAALSGWNQSYLQLQAGGFSGRIRRIDLGGMRLFIEDLQASVLQTGCLAEGVLALGVPLRSSAPGLFCGRPSGEDALHVFSGRSGFEFRCAGDHQMLGIELTPTEPGLNFGSQAGLRNAAPHALRSLLLSVFETAQARPQSLAEAAVRARMSDALLDRISVLSDAPADEDALPDSHWLWVSRARELIAADLQQPPTVAELCEQLGTSRRSLQLAFQRVLGVSPLAYLRAARLGAARRSLKTAASVTEAATQLGFWHFGHFAKDYQAMFGELPSQTHRRHQLPD</sequence>
<reference evidence="5 6" key="1">
    <citation type="submission" date="2019-03" db="EMBL/GenBank/DDBJ databases">
        <title>Genomic Encyclopedia of Type Strains, Phase IV (KMG-IV): sequencing the most valuable type-strain genomes for metagenomic binning, comparative biology and taxonomic classification.</title>
        <authorList>
            <person name="Goeker M."/>
        </authorList>
    </citation>
    <scope>NUCLEOTIDE SEQUENCE [LARGE SCALE GENOMIC DNA]</scope>
    <source>
        <strain evidence="5 6">DSM 16998</strain>
    </source>
</reference>
<comment type="caution">
    <text evidence="5">The sequence shown here is derived from an EMBL/GenBank/DDBJ whole genome shotgun (WGS) entry which is preliminary data.</text>
</comment>